<evidence type="ECO:0000256" key="1">
    <source>
        <dbReference type="SAM" id="MobiDB-lite"/>
    </source>
</evidence>
<organism evidence="2 3">
    <name type="scientific">Anaeromyxobacter dehalogenans (strain ATCC BAA-258 / DSM 21875 / 2CP-1)</name>
    <dbReference type="NCBI Taxonomy" id="455488"/>
    <lineage>
        <taxon>Bacteria</taxon>
        <taxon>Pseudomonadati</taxon>
        <taxon>Myxococcota</taxon>
        <taxon>Myxococcia</taxon>
        <taxon>Myxococcales</taxon>
        <taxon>Cystobacterineae</taxon>
        <taxon>Anaeromyxobacteraceae</taxon>
        <taxon>Anaeromyxobacter</taxon>
    </lineage>
</organism>
<feature type="region of interest" description="Disordered" evidence="1">
    <location>
        <begin position="1"/>
        <end position="20"/>
    </location>
</feature>
<keyword evidence="3" id="KW-1185">Reference proteome</keyword>
<feature type="compositionally biased region" description="Low complexity" evidence="1">
    <location>
        <begin position="7"/>
        <end position="20"/>
    </location>
</feature>
<dbReference type="KEGG" id="acp:A2cp1_2752"/>
<evidence type="ECO:0000313" key="2">
    <source>
        <dbReference type="EMBL" id="ACL66089.1"/>
    </source>
</evidence>
<protein>
    <submittedName>
        <fullName evidence="2">Uncharacterized protein</fullName>
    </submittedName>
</protein>
<sequence>METTLQAPARAAEPSRPRATTAAARAVTALCCVHVTFTARAQPRDALR</sequence>
<dbReference type="HOGENOM" id="CLU_3211686_0_0_7"/>
<accession>B8JE24</accession>
<evidence type="ECO:0000313" key="3">
    <source>
        <dbReference type="Proteomes" id="UP000007089"/>
    </source>
</evidence>
<dbReference type="Proteomes" id="UP000007089">
    <property type="component" value="Chromosome"/>
</dbReference>
<reference evidence="2" key="1">
    <citation type="submission" date="2009-01" db="EMBL/GenBank/DDBJ databases">
        <title>Complete sequence of Anaeromyxobacter dehalogenans 2CP-1.</title>
        <authorList>
            <consortium name="US DOE Joint Genome Institute"/>
            <person name="Lucas S."/>
            <person name="Copeland A."/>
            <person name="Lapidus A."/>
            <person name="Glavina del Rio T."/>
            <person name="Dalin E."/>
            <person name="Tice H."/>
            <person name="Bruce D."/>
            <person name="Goodwin L."/>
            <person name="Pitluck S."/>
            <person name="Saunders E."/>
            <person name="Brettin T."/>
            <person name="Detter J.C."/>
            <person name="Han C."/>
            <person name="Larimer F."/>
            <person name="Land M."/>
            <person name="Hauser L."/>
            <person name="Kyrpides N."/>
            <person name="Ovchinnikova G."/>
            <person name="Beliaev A.S."/>
            <person name="Richardson P."/>
        </authorList>
    </citation>
    <scope>NUCLEOTIDE SEQUENCE</scope>
    <source>
        <strain evidence="2">2CP-1</strain>
    </source>
</reference>
<dbReference type="AlphaFoldDB" id="B8JE24"/>
<proteinExistence type="predicted"/>
<gene>
    <name evidence="2" type="ordered locus">A2cp1_2752</name>
</gene>
<name>B8JE24_ANAD2</name>
<dbReference type="EMBL" id="CP001359">
    <property type="protein sequence ID" value="ACL66089.1"/>
    <property type="molecule type" value="Genomic_DNA"/>
</dbReference>